<evidence type="ECO:0000313" key="4">
    <source>
        <dbReference type="Proteomes" id="UP000218615"/>
    </source>
</evidence>
<reference evidence="4" key="1">
    <citation type="submission" date="2017-06" db="EMBL/GenBank/DDBJ databases">
        <authorList>
            <person name="Cremers G."/>
        </authorList>
    </citation>
    <scope>NUCLEOTIDE SEQUENCE [LARGE SCALE GENOMIC DNA]</scope>
</reference>
<proteinExistence type="predicted"/>
<dbReference type="SUPFAM" id="SSF53850">
    <property type="entry name" value="Periplasmic binding protein-like II"/>
    <property type="match status" value="1"/>
</dbReference>
<evidence type="ECO:0000256" key="1">
    <source>
        <dbReference type="ARBA" id="ARBA00022729"/>
    </source>
</evidence>
<dbReference type="RefSeq" id="WP_096207352.1">
    <property type="nucleotide sequence ID" value="NZ_FZMP01000243.1"/>
</dbReference>
<feature type="domain" description="PBP" evidence="2">
    <location>
        <begin position="43"/>
        <end position="302"/>
    </location>
</feature>
<keyword evidence="1" id="KW-0732">Signal</keyword>
<dbReference type="Gene3D" id="3.40.190.10">
    <property type="entry name" value="Periplasmic binding protein-like II"/>
    <property type="match status" value="2"/>
</dbReference>
<sequence>MTGKVITIVLIMILIGALVSGCVDGPKAEGQTTPSAVSSKELEGTITLSGAFALYPMAVRWGEEFKKLHPKVNVEVSAGGAGKGMADTLGGLVDIGMVSRDVDKSEIEKGAYPFSVTKDAVVATINEKNPALNDLTSKGVKRKTFVDIFINGTVKTWGEVAGRPEIKDEIHVYTRSDAAGAPEIWAKYLGKKQENLKGIGVPSDPGLLAAVQKDPLGIGYNNYNYAFDMKTGQPVSGIRVIPFDVNENGIIDPDEDLSTKDKTIASIKKGIFPSPPARVEYFVTKGKPTGATSEFIRWVLTDGQKFVDEVGYIQLTGETLDEELKKLG</sequence>
<dbReference type="PANTHER" id="PTHR30570:SF1">
    <property type="entry name" value="PHOSPHATE-BINDING PROTEIN PSTS"/>
    <property type="match status" value="1"/>
</dbReference>
<keyword evidence="4" id="KW-1185">Reference proteome</keyword>
<dbReference type="Proteomes" id="UP000218615">
    <property type="component" value="Unassembled WGS sequence"/>
</dbReference>
<dbReference type="InterPro" id="IPR024370">
    <property type="entry name" value="PBP_domain"/>
</dbReference>
<dbReference type="Pfam" id="PF12849">
    <property type="entry name" value="PBP_like_2"/>
    <property type="match status" value="1"/>
</dbReference>
<dbReference type="InterPro" id="IPR050811">
    <property type="entry name" value="Phosphate_ABC_transporter"/>
</dbReference>
<name>A0A284VUI1_9EURY</name>
<dbReference type="OrthoDB" id="10255at2157"/>
<protein>
    <submittedName>
        <fullName evidence="3">ABC-type phosphate transport system, periplasmic component</fullName>
    </submittedName>
</protein>
<dbReference type="PROSITE" id="PS51257">
    <property type="entry name" value="PROKAR_LIPOPROTEIN"/>
    <property type="match status" value="1"/>
</dbReference>
<evidence type="ECO:0000313" key="3">
    <source>
        <dbReference type="EMBL" id="SNQ62838.1"/>
    </source>
</evidence>
<evidence type="ECO:0000259" key="2">
    <source>
        <dbReference type="Pfam" id="PF12849"/>
    </source>
</evidence>
<organism evidence="3 4">
    <name type="scientific">Candidatus Methanoperedens nitratireducens</name>
    <dbReference type="NCBI Taxonomy" id="1392998"/>
    <lineage>
        <taxon>Archaea</taxon>
        <taxon>Methanobacteriati</taxon>
        <taxon>Methanobacteriota</taxon>
        <taxon>Stenosarchaea group</taxon>
        <taxon>Methanomicrobia</taxon>
        <taxon>Methanosarcinales</taxon>
        <taxon>ANME-2 cluster</taxon>
        <taxon>Candidatus Methanoperedentaceae</taxon>
        <taxon>Candidatus Methanoperedens</taxon>
    </lineage>
</organism>
<accession>A0A284VUI1</accession>
<dbReference type="AlphaFoldDB" id="A0A284VUI1"/>
<dbReference type="STRING" id="1392998.ANME2D_03469"/>
<gene>
    <name evidence="3" type="ORF">MNV_920005</name>
</gene>
<dbReference type="PANTHER" id="PTHR30570">
    <property type="entry name" value="PERIPLASMIC PHOSPHATE BINDING COMPONENT OF PHOSPHATE ABC TRANSPORTER"/>
    <property type="match status" value="1"/>
</dbReference>
<dbReference type="EMBL" id="FZMP01000243">
    <property type="protein sequence ID" value="SNQ62838.1"/>
    <property type="molecule type" value="Genomic_DNA"/>
</dbReference>